<reference evidence="1" key="1">
    <citation type="submission" date="2016-10" db="EMBL/GenBank/DDBJ databases">
        <title>The High Quality Genome of Vibrio alginolyticus K01M1.</title>
        <authorList>
            <person name="Wendling C."/>
            <person name="Chibani C.M."/>
            <person name="Hertel R."/>
            <person name="Sproer C."/>
            <person name="Bunk B."/>
            <person name="Overmann J."/>
            <person name="Roth O."/>
            <person name="Liesegang H."/>
        </authorList>
    </citation>
    <scope>NUCLEOTIDE SEQUENCE</scope>
    <source>
        <strain evidence="1">K05K4</strain>
        <plasmid evidence="1">pL289</plasmid>
    </source>
</reference>
<sequence length="127" mass="14673">MVNYSQQTTYSFVSAISSLMMAIRSSSEDGKQKEQTQSSVVNQRFKFLLNDISDSLHNISHLYDETNDNEQQASHINYHIEMVTISIRNLHTLEEYSNNLQLHNFNSALQKILDSLKLMKKETQSSQ</sequence>
<proteinExistence type="predicted"/>
<keyword evidence="1" id="KW-0614">Plasmid</keyword>
<accession>A0A1W6TLV8</accession>
<gene>
    <name evidence="1" type="ORF">K05K4_51650</name>
</gene>
<organism evidence="1">
    <name type="scientific">Vibrio alginolyticus</name>
    <dbReference type="NCBI Taxonomy" id="663"/>
    <lineage>
        <taxon>Bacteria</taxon>
        <taxon>Pseudomonadati</taxon>
        <taxon>Pseudomonadota</taxon>
        <taxon>Gammaproteobacteria</taxon>
        <taxon>Vibrionales</taxon>
        <taxon>Vibrionaceae</taxon>
        <taxon>Vibrio</taxon>
    </lineage>
</organism>
<geneLocation type="plasmid" evidence="1">
    <name>pL289</name>
</geneLocation>
<evidence type="ECO:0000313" key="1">
    <source>
        <dbReference type="EMBL" id="ARP21867.1"/>
    </source>
</evidence>
<dbReference type="AlphaFoldDB" id="A0A1W6TLV8"/>
<name>A0A1W6TLV8_VIBAL</name>
<dbReference type="EMBL" id="CP017904">
    <property type="protein sequence ID" value="ARP21867.1"/>
    <property type="molecule type" value="Genomic_DNA"/>
</dbReference>
<protein>
    <submittedName>
        <fullName evidence="1">Uncharacterized protein</fullName>
    </submittedName>
</protein>